<reference evidence="1 2" key="1">
    <citation type="submission" date="2017-08" db="EMBL/GenBank/DDBJ databases">
        <authorList>
            <person name="de Groot N.N."/>
        </authorList>
    </citation>
    <scope>NUCLEOTIDE SEQUENCE [LARGE SCALE GENOMIC DNA]</scope>
    <source>
        <strain evidence="1 2">HM2</strain>
    </source>
</reference>
<accession>A0A380S670</accession>
<dbReference type="Proteomes" id="UP000255423">
    <property type="component" value="Unassembled WGS sequence"/>
</dbReference>
<dbReference type="EMBL" id="UHJL01000002">
    <property type="protein sequence ID" value="SUQ24493.1"/>
    <property type="molecule type" value="Genomic_DNA"/>
</dbReference>
<organism evidence="1 2">
    <name type="scientific">Fibrobacter succinogenes</name>
    <name type="common">Bacteroides succinogenes</name>
    <dbReference type="NCBI Taxonomy" id="833"/>
    <lineage>
        <taxon>Bacteria</taxon>
        <taxon>Pseudomonadati</taxon>
        <taxon>Fibrobacterota</taxon>
        <taxon>Fibrobacteria</taxon>
        <taxon>Fibrobacterales</taxon>
        <taxon>Fibrobacteraceae</taxon>
        <taxon>Fibrobacter</taxon>
    </lineage>
</organism>
<dbReference type="RefSeq" id="WP_109572967.1">
    <property type="nucleotide sequence ID" value="NZ_UHJL01000002.1"/>
</dbReference>
<protein>
    <submittedName>
        <fullName evidence="1">Uncharacterized protein</fullName>
    </submittedName>
</protein>
<gene>
    <name evidence="1" type="ORF">SAMN05661053_1899</name>
</gene>
<sequence>MGKNVLNTVSVFGVKMLDIPLLNKLQQYEIDFSKKRISPLFLDEYVEVVKELLNWYSSTVASILNNKRYKDSNLCDFVFKESCKSELDYNNAIKMHLFVSSEYAVFLTKTLNVSNVVSLREKIQFAIDDFESLLIEYACVFENKNGITPHGGRKGRFCLINMRDCMEKLFMLGHYQYSSNIINDMSFYSIFSIRQFIESWGKRIIGYEMIYDQNDQPIKKFTQIGWDFISEQVKKGNIKLPFNLDQLMHIYRWSNIFTHMTHLYAAYMQFYAITMVEKMFATSDGIPKKIYNNRLQTKACADVLIYNYNQVKQDLEDSLKEKNFGNSVKIVWTDVDKNEAAYIMTL</sequence>
<dbReference type="AlphaFoldDB" id="A0A380S670"/>
<evidence type="ECO:0000313" key="2">
    <source>
        <dbReference type="Proteomes" id="UP000255423"/>
    </source>
</evidence>
<proteinExistence type="predicted"/>
<evidence type="ECO:0000313" key="1">
    <source>
        <dbReference type="EMBL" id="SUQ24493.1"/>
    </source>
</evidence>
<name>A0A380S670_FIBSU</name>